<feature type="compositionally biased region" description="Low complexity" evidence="2">
    <location>
        <begin position="210"/>
        <end position="220"/>
    </location>
</feature>
<dbReference type="AlphaFoldDB" id="A0A7Y8XYR4"/>
<dbReference type="Pfam" id="PF18962">
    <property type="entry name" value="Por_Secre_tail"/>
    <property type="match status" value="1"/>
</dbReference>
<feature type="domain" description="Secretion system C-terminal sorting" evidence="5">
    <location>
        <begin position="322"/>
        <end position="394"/>
    </location>
</feature>
<dbReference type="GO" id="GO:0008235">
    <property type="term" value="F:metalloexopeptidase activity"/>
    <property type="evidence" value="ECO:0007669"/>
    <property type="project" value="InterPro"/>
</dbReference>
<reference evidence="6 7" key="1">
    <citation type="submission" date="2020-07" db="EMBL/GenBank/DDBJ databases">
        <authorList>
            <person name="Sun Q."/>
        </authorList>
    </citation>
    <scope>NUCLEOTIDE SEQUENCE [LARGE SCALE GENOMIC DNA]</scope>
    <source>
        <strain evidence="6 7">MAH-1</strain>
    </source>
</reference>
<gene>
    <name evidence="6" type="ORF">HZF10_00285</name>
</gene>
<dbReference type="GO" id="GO:0006508">
    <property type="term" value="P:proteolysis"/>
    <property type="evidence" value="ECO:0007669"/>
    <property type="project" value="InterPro"/>
</dbReference>
<keyword evidence="1 3" id="KW-0732">Signal</keyword>
<comment type="caution">
    <text evidence="6">The sequence shown here is derived from an EMBL/GenBank/DDBJ whole genome shotgun (WGS) entry which is preliminary data.</text>
</comment>
<evidence type="ECO:0000259" key="4">
    <source>
        <dbReference type="Pfam" id="PF04389"/>
    </source>
</evidence>
<dbReference type="PANTHER" id="PTHR12147">
    <property type="entry name" value="METALLOPEPTIDASE M28 FAMILY MEMBER"/>
    <property type="match status" value="1"/>
</dbReference>
<protein>
    <submittedName>
        <fullName evidence="6">M28 family peptidase</fullName>
    </submittedName>
</protein>
<sequence>MPRILRPLLGFALLSFSTVCNAQSFISFYNQVAGQVSQTNITQTLTEFENFGIKYRGTSAQANALNWLKAKYQSFGYSASQIVEDPFSYSGSTCKNLVVTKIGTTYPNTFVIIDGHYDTVGGPGTNDNGSGTAILLEIARLLKDIPTEYSIKFIHFAGEEDGLVGSQHYVDAVVNGTTPKMDIRVLVNIDEVGGVSGETNNTITCEKDQSNSPSSNNAASATKTTELANCMELYSVLETTISNAYASDYMPFEDNGEIITGLYETNESPYPHGPNDTFVNMDPVYVFNVCQGMTGAALHFAVACTSCSLGVQQQSVDAGVSVFPNPANDVLYVNKGDLGNYSYELVNVLGQTVRNGKFSNPNETESIATDRLQSGLYVLKLHSGATEITKKVVIK</sequence>
<evidence type="ECO:0000256" key="3">
    <source>
        <dbReference type="SAM" id="SignalP"/>
    </source>
</evidence>
<evidence type="ECO:0000256" key="2">
    <source>
        <dbReference type="SAM" id="MobiDB-lite"/>
    </source>
</evidence>
<feature type="domain" description="Peptidase M28" evidence="4">
    <location>
        <begin position="98"/>
        <end position="283"/>
    </location>
</feature>
<evidence type="ECO:0000256" key="1">
    <source>
        <dbReference type="ARBA" id="ARBA00022729"/>
    </source>
</evidence>
<name>A0A7Y8XYR4_9FLAO</name>
<keyword evidence="7" id="KW-1185">Reference proteome</keyword>
<evidence type="ECO:0000259" key="5">
    <source>
        <dbReference type="Pfam" id="PF18962"/>
    </source>
</evidence>
<dbReference type="EMBL" id="JACBJI010000001">
    <property type="protein sequence ID" value="NYA69338.1"/>
    <property type="molecule type" value="Genomic_DNA"/>
</dbReference>
<accession>A0A7Y8XYR4</accession>
<evidence type="ECO:0000313" key="7">
    <source>
        <dbReference type="Proteomes" id="UP000535020"/>
    </source>
</evidence>
<feature type="chain" id="PRO_5030855832" evidence="3">
    <location>
        <begin position="23"/>
        <end position="395"/>
    </location>
</feature>
<dbReference type="InterPro" id="IPR007484">
    <property type="entry name" value="Peptidase_M28"/>
</dbReference>
<organism evidence="6 7">
    <name type="scientific">Flavobacterium agri</name>
    <dbReference type="NCBI Taxonomy" id="2743471"/>
    <lineage>
        <taxon>Bacteria</taxon>
        <taxon>Pseudomonadati</taxon>
        <taxon>Bacteroidota</taxon>
        <taxon>Flavobacteriia</taxon>
        <taxon>Flavobacteriales</taxon>
        <taxon>Flavobacteriaceae</taxon>
        <taxon>Flavobacterium</taxon>
    </lineage>
</organism>
<dbReference type="RefSeq" id="WP_176004161.1">
    <property type="nucleotide sequence ID" value="NZ_JABWMI010000001.1"/>
</dbReference>
<dbReference type="InterPro" id="IPR026444">
    <property type="entry name" value="Secre_tail"/>
</dbReference>
<dbReference type="Gene3D" id="3.40.630.10">
    <property type="entry name" value="Zn peptidases"/>
    <property type="match status" value="1"/>
</dbReference>
<dbReference type="Pfam" id="PF04389">
    <property type="entry name" value="Peptidase_M28"/>
    <property type="match status" value="1"/>
</dbReference>
<dbReference type="PANTHER" id="PTHR12147:SF26">
    <property type="entry name" value="PEPTIDASE M28 DOMAIN-CONTAINING PROTEIN"/>
    <property type="match status" value="1"/>
</dbReference>
<dbReference type="Proteomes" id="UP000535020">
    <property type="component" value="Unassembled WGS sequence"/>
</dbReference>
<dbReference type="SUPFAM" id="SSF53187">
    <property type="entry name" value="Zn-dependent exopeptidases"/>
    <property type="match status" value="1"/>
</dbReference>
<dbReference type="InterPro" id="IPR045175">
    <property type="entry name" value="M28_fam"/>
</dbReference>
<feature type="region of interest" description="Disordered" evidence="2">
    <location>
        <begin position="200"/>
        <end position="220"/>
    </location>
</feature>
<proteinExistence type="predicted"/>
<dbReference type="NCBIfam" id="TIGR04183">
    <property type="entry name" value="Por_Secre_tail"/>
    <property type="match status" value="1"/>
</dbReference>
<feature type="signal peptide" evidence="3">
    <location>
        <begin position="1"/>
        <end position="22"/>
    </location>
</feature>
<evidence type="ECO:0000313" key="6">
    <source>
        <dbReference type="EMBL" id="NYA69338.1"/>
    </source>
</evidence>